<dbReference type="InterPro" id="IPR036138">
    <property type="entry name" value="PBP_dimer_sf"/>
</dbReference>
<keyword evidence="3" id="KW-1003">Cell membrane</keyword>
<dbReference type="EMBL" id="BMHV01000002">
    <property type="protein sequence ID" value="GGF52935.1"/>
    <property type="molecule type" value="Genomic_DNA"/>
</dbReference>
<dbReference type="GO" id="GO:0005886">
    <property type="term" value="C:plasma membrane"/>
    <property type="evidence" value="ECO:0007669"/>
    <property type="project" value="UniProtKB-SubCell"/>
</dbReference>
<keyword evidence="8" id="KW-0378">Hydrolase</keyword>
<dbReference type="Gene3D" id="3.40.710.10">
    <property type="entry name" value="DD-peptidase/beta-lactamase superfamily"/>
    <property type="match status" value="1"/>
</dbReference>
<comment type="caution">
    <text evidence="16">The sequence shown here is derived from an EMBL/GenBank/DDBJ whole genome shotgun (WGS) entry which is preliminary data.</text>
</comment>
<keyword evidence="12" id="KW-0472">Membrane</keyword>
<dbReference type="Gene3D" id="3.30.1390.30">
    <property type="entry name" value="Penicillin-binding protein 2a, domain 3"/>
    <property type="match status" value="1"/>
</dbReference>
<dbReference type="PANTHER" id="PTHR30627:SF2">
    <property type="entry name" value="PEPTIDOGLYCAN D,D-TRANSPEPTIDASE MRDA"/>
    <property type="match status" value="1"/>
</dbReference>
<protein>
    <submittedName>
        <fullName evidence="16">Peptidoglycan glycosyltransferase</fullName>
    </submittedName>
</protein>
<dbReference type="InterPro" id="IPR017790">
    <property type="entry name" value="Penicillin-binding_protein_2"/>
</dbReference>
<comment type="subcellular location">
    <subcellularLocation>
        <location evidence="2">Cell membrane</location>
    </subcellularLocation>
    <subcellularLocation>
        <location evidence="1">Membrane</location>
        <topology evidence="1">Single-pass membrane protein</topology>
    </subcellularLocation>
</comment>
<reference evidence="16" key="2">
    <citation type="submission" date="2020-09" db="EMBL/GenBank/DDBJ databases">
        <authorList>
            <person name="Sun Q."/>
            <person name="Zhou Y."/>
        </authorList>
    </citation>
    <scope>NUCLEOTIDE SEQUENCE</scope>
    <source>
        <strain evidence="16">CGMCC 1.15254</strain>
    </source>
</reference>
<keyword evidence="11" id="KW-1133">Transmembrane helix</keyword>
<dbReference type="GO" id="GO:0071972">
    <property type="term" value="F:peptidoglycan L,D-transpeptidase activity"/>
    <property type="evidence" value="ECO:0007669"/>
    <property type="project" value="TreeGrafter"/>
</dbReference>
<dbReference type="GO" id="GO:0006508">
    <property type="term" value="P:proteolysis"/>
    <property type="evidence" value="ECO:0007669"/>
    <property type="project" value="UniProtKB-KW"/>
</dbReference>
<dbReference type="AlphaFoldDB" id="A0A917F4Z2"/>
<keyword evidence="7" id="KW-0812">Transmembrane</keyword>
<evidence type="ECO:0000256" key="3">
    <source>
        <dbReference type="ARBA" id="ARBA00022475"/>
    </source>
</evidence>
<dbReference type="InterPro" id="IPR050515">
    <property type="entry name" value="Beta-lactam/transpept"/>
</dbReference>
<reference evidence="16" key="1">
    <citation type="journal article" date="2014" name="Int. J. Syst. Evol. Microbiol.">
        <title>Complete genome sequence of Corynebacterium casei LMG S-19264T (=DSM 44701T), isolated from a smear-ripened cheese.</title>
        <authorList>
            <consortium name="US DOE Joint Genome Institute (JGI-PGF)"/>
            <person name="Walter F."/>
            <person name="Albersmeier A."/>
            <person name="Kalinowski J."/>
            <person name="Ruckert C."/>
        </authorList>
    </citation>
    <scope>NUCLEOTIDE SEQUENCE</scope>
    <source>
        <strain evidence="16">CGMCC 1.15254</strain>
    </source>
</reference>
<dbReference type="InterPro" id="IPR012338">
    <property type="entry name" value="Beta-lactam/transpept-like"/>
</dbReference>
<evidence type="ECO:0000256" key="13">
    <source>
        <dbReference type="ARBA" id="ARBA00023316"/>
    </source>
</evidence>
<evidence type="ECO:0000259" key="14">
    <source>
        <dbReference type="Pfam" id="PF00905"/>
    </source>
</evidence>
<keyword evidence="5" id="KW-0121">Carboxypeptidase</keyword>
<dbReference type="FunFam" id="3.40.710.10:FF:000024">
    <property type="entry name" value="Penicillin-binding protein 2"/>
    <property type="match status" value="1"/>
</dbReference>
<evidence type="ECO:0000256" key="8">
    <source>
        <dbReference type="ARBA" id="ARBA00022801"/>
    </source>
</evidence>
<keyword evidence="10" id="KW-0573">Peptidoglycan synthesis</keyword>
<evidence type="ECO:0000256" key="12">
    <source>
        <dbReference type="ARBA" id="ARBA00023136"/>
    </source>
</evidence>
<evidence type="ECO:0000256" key="10">
    <source>
        <dbReference type="ARBA" id="ARBA00022984"/>
    </source>
</evidence>
<dbReference type="GO" id="GO:0009002">
    <property type="term" value="F:serine-type D-Ala-D-Ala carboxypeptidase activity"/>
    <property type="evidence" value="ECO:0007669"/>
    <property type="project" value="InterPro"/>
</dbReference>
<evidence type="ECO:0000256" key="2">
    <source>
        <dbReference type="ARBA" id="ARBA00004236"/>
    </source>
</evidence>
<sequence>MHRSSDRSKLFSRRAAVLGGGKLVLMSALVGRMYYLQVVEAPRFKTMAEENRISIRLLPPPRGNIVDRFGEELAVNEQNYRVIITAEDTNGNPKGTLDTLGQIIEIGEKEKNKILKEIKRKRSFVPVTVRENLTWEEVAQIEVNTPDLPGSEIDVGQTRHYPKGNYSAHVLGYVASVTERDAKDDPLLELPGFRIGKSGIEKLHDLKLRGTGGTSQVEVNALGRVIQEVQRQDGEPGAEITLTLDAGLQEMVAERLGEEAAAAVVLDIHTGEVLSMASSPTYDPNAFNRGLSHKEWQNLITNPRGPLTNKAIAGQYAPGSTFKMVVALAALEKGVITPSQEIYCPGHMELGNARFHCWKRGGHGHVNMEEAHMHSCDVYFYEIAKRTGINRIHDMARRLGIGELNGIDLPGERTGLMPSRDWKLATIGAPWQGGETLITGIGQGYVLATPLQLAVMTARIVSGTKIIPHLTRKITTSDAVEVPVRTTFEPLGISQAHLKIVQRGMNAVTNIPGGTAFRSRIKEAEFAMAGKTGTAQVRRISKSERDTRVLKNDELPWELRDHALFVAFAPYNNPRYAVSVVVEHGGSGSKTAAPIARDILLEAQRRESARGELLVPTKTTPKKNEKEA</sequence>
<name>A0A917F4Z2_9PROT</name>
<dbReference type="NCBIfam" id="TIGR03423">
    <property type="entry name" value="pbp2_mrdA"/>
    <property type="match status" value="1"/>
</dbReference>
<organism evidence="16 17">
    <name type="scientific">Terasakiella brassicae</name>
    <dbReference type="NCBI Taxonomy" id="1634917"/>
    <lineage>
        <taxon>Bacteria</taxon>
        <taxon>Pseudomonadati</taxon>
        <taxon>Pseudomonadota</taxon>
        <taxon>Alphaproteobacteria</taxon>
        <taxon>Rhodospirillales</taxon>
        <taxon>Terasakiellaceae</taxon>
        <taxon>Terasakiella</taxon>
    </lineage>
</organism>
<dbReference type="Gene3D" id="3.90.1310.10">
    <property type="entry name" value="Penicillin-binding protein 2a (Domain 2)"/>
    <property type="match status" value="1"/>
</dbReference>
<evidence type="ECO:0000313" key="17">
    <source>
        <dbReference type="Proteomes" id="UP000632498"/>
    </source>
</evidence>
<dbReference type="Pfam" id="PF03717">
    <property type="entry name" value="PBP_dimer"/>
    <property type="match status" value="1"/>
</dbReference>
<evidence type="ECO:0000256" key="9">
    <source>
        <dbReference type="ARBA" id="ARBA00022960"/>
    </source>
</evidence>
<dbReference type="GO" id="GO:0008658">
    <property type="term" value="F:penicillin binding"/>
    <property type="evidence" value="ECO:0007669"/>
    <property type="project" value="InterPro"/>
</dbReference>
<dbReference type="Pfam" id="PF00905">
    <property type="entry name" value="Transpeptidase"/>
    <property type="match status" value="1"/>
</dbReference>
<feature type="domain" description="Penicillin-binding protein dimerisation" evidence="15">
    <location>
        <begin position="59"/>
        <end position="229"/>
    </location>
</feature>
<keyword evidence="13" id="KW-0961">Cell wall biogenesis/degradation</keyword>
<dbReference type="GO" id="GO:0009252">
    <property type="term" value="P:peptidoglycan biosynthetic process"/>
    <property type="evidence" value="ECO:0007669"/>
    <property type="project" value="UniProtKB-KW"/>
</dbReference>
<evidence type="ECO:0000256" key="4">
    <source>
        <dbReference type="ARBA" id="ARBA00022519"/>
    </source>
</evidence>
<dbReference type="InterPro" id="IPR001460">
    <property type="entry name" value="PCN-bd_Tpept"/>
</dbReference>
<dbReference type="Proteomes" id="UP000632498">
    <property type="component" value="Unassembled WGS sequence"/>
</dbReference>
<dbReference type="SUPFAM" id="SSF56601">
    <property type="entry name" value="beta-lactamase/transpeptidase-like"/>
    <property type="match status" value="1"/>
</dbReference>
<keyword evidence="4" id="KW-0997">Cell inner membrane</keyword>
<keyword evidence="6" id="KW-0645">Protease</keyword>
<feature type="domain" description="Penicillin-binding protein transpeptidase" evidence="14">
    <location>
        <begin position="262"/>
        <end position="600"/>
    </location>
</feature>
<evidence type="ECO:0000256" key="5">
    <source>
        <dbReference type="ARBA" id="ARBA00022645"/>
    </source>
</evidence>
<evidence type="ECO:0000259" key="15">
    <source>
        <dbReference type="Pfam" id="PF03717"/>
    </source>
</evidence>
<keyword evidence="9" id="KW-0133">Cell shape</keyword>
<evidence type="ECO:0000256" key="6">
    <source>
        <dbReference type="ARBA" id="ARBA00022670"/>
    </source>
</evidence>
<evidence type="ECO:0000313" key="16">
    <source>
        <dbReference type="EMBL" id="GGF52935.1"/>
    </source>
</evidence>
<dbReference type="RefSeq" id="WP_188660411.1">
    <property type="nucleotide sequence ID" value="NZ_BMHV01000002.1"/>
</dbReference>
<proteinExistence type="predicted"/>
<dbReference type="SUPFAM" id="SSF56519">
    <property type="entry name" value="Penicillin binding protein dimerisation domain"/>
    <property type="match status" value="1"/>
</dbReference>
<evidence type="ECO:0000256" key="7">
    <source>
        <dbReference type="ARBA" id="ARBA00022692"/>
    </source>
</evidence>
<dbReference type="GO" id="GO:0008360">
    <property type="term" value="P:regulation of cell shape"/>
    <property type="evidence" value="ECO:0007669"/>
    <property type="project" value="UniProtKB-KW"/>
</dbReference>
<accession>A0A917F4Z2</accession>
<evidence type="ECO:0000256" key="1">
    <source>
        <dbReference type="ARBA" id="ARBA00004167"/>
    </source>
</evidence>
<evidence type="ECO:0000256" key="11">
    <source>
        <dbReference type="ARBA" id="ARBA00022989"/>
    </source>
</evidence>
<dbReference type="GO" id="GO:0071555">
    <property type="term" value="P:cell wall organization"/>
    <property type="evidence" value="ECO:0007669"/>
    <property type="project" value="UniProtKB-KW"/>
</dbReference>
<keyword evidence="17" id="KW-1185">Reference proteome</keyword>
<dbReference type="PANTHER" id="PTHR30627">
    <property type="entry name" value="PEPTIDOGLYCAN D,D-TRANSPEPTIDASE"/>
    <property type="match status" value="1"/>
</dbReference>
<gene>
    <name evidence="16" type="ORF">GCM10011332_02760</name>
</gene>
<dbReference type="InterPro" id="IPR005311">
    <property type="entry name" value="PBP_dimer"/>
</dbReference>